<evidence type="ECO:0000313" key="3">
    <source>
        <dbReference type="Proteomes" id="UP000652198"/>
    </source>
</evidence>
<reference evidence="2 3" key="1">
    <citation type="submission" date="2019-11" db="EMBL/GenBank/DDBJ databases">
        <title>Metabolism of dissolved organic matter in forest soils.</title>
        <authorList>
            <person name="Cyle K.T."/>
            <person name="Wilhelm R.C."/>
            <person name="Martinez C.E."/>
        </authorList>
    </citation>
    <scope>NUCLEOTIDE SEQUENCE [LARGE SCALE GENOMIC DNA]</scope>
    <source>
        <strain evidence="2 3">1N</strain>
    </source>
</reference>
<gene>
    <name evidence="2" type="ORF">GNZ12_24125</name>
</gene>
<sequence length="244" mass="26564">MIRGFFRKFGARLRTEFTFHFFIDVTTLIASIATVVALVILIHDRPEQANIAAWQILQNYLQGDKRAGFDEGQSFALETLVKNGVALTSLDAHAIHLEGTNLRRALLSGASFENAQLVAVDLTDADIENVNFEGAELEACNCHGSLFYDASLRGAKISPGDYRNANFDGADISDLQIGHVKAGKVLSYETAGFDSGAFLGACYQKGHEPEFPPGLRWPDAPQGEGCDLKWGDKWSGNANTNATH</sequence>
<dbReference type="InterPro" id="IPR001646">
    <property type="entry name" value="5peptide_repeat"/>
</dbReference>
<name>A0ABX2BW90_9BURK</name>
<dbReference type="InterPro" id="IPR051082">
    <property type="entry name" value="Pentapeptide-BTB/POZ_domain"/>
</dbReference>
<keyword evidence="1" id="KW-1133">Transmembrane helix</keyword>
<dbReference type="EMBL" id="WOEY01000092">
    <property type="protein sequence ID" value="NPT44341.1"/>
    <property type="molecule type" value="Genomic_DNA"/>
</dbReference>
<dbReference type="Gene3D" id="2.160.20.80">
    <property type="entry name" value="E3 ubiquitin-protein ligase SopA"/>
    <property type="match status" value="1"/>
</dbReference>
<keyword evidence="1" id="KW-0812">Transmembrane</keyword>
<dbReference type="PANTHER" id="PTHR14136">
    <property type="entry name" value="BTB_POZ DOMAIN-CONTAINING PROTEIN KCTD9"/>
    <property type="match status" value="1"/>
</dbReference>
<dbReference type="PANTHER" id="PTHR14136:SF17">
    <property type="entry name" value="BTB_POZ DOMAIN-CONTAINING PROTEIN KCTD9"/>
    <property type="match status" value="1"/>
</dbReference>
<feature type="transmembrane region" description="Helical" evidence="1">
    <location>
        <begin position="21"/>
        <end position="42"/>
    </location>
</feature>
<evidence type="ECO:0008006" key="4">
    <source>
        <dbReference type="Google" id="ProtNLM"/>
    </source>
</evidence>
<dbReference type="SUPFAM" id="SSF141571">
    <property type="entry name" value="Pentapeptide repeat-like"/>
    <property type="match status" value="1"/>
</dbReference>
<evidence type="ECO:0000256" key="1">
    <source>
        <dbReference type="SAM" id="Phobius"/>
    </source>
</evidence>
<dbReference type="Proteomes" id="UP000652198">
    <property type="component" value="Unassembled WGS sequence"/>
</dbReference>
<keyword evidence="3" id="KW-1185">Reference proteome</keyword>
<comment type="caution">
    <text evidence="2">The sequence shown here is derived from an EMBL/GenBank/DDBJ whole genome shotgun (WGS) entry which is preliminary data.</text>
</comment>
<dbReference type="RefSeq" id="WP_172314381.1">
    <property type="nucleotide sequence ID" value="NZ_WOEY01000092.1"/>
</dbReference>
<accession>A0ABX2BW90</accession>
<protein>
    <recommendedName>
        <fullName evidence="4">Pentapeptide repeat protein</fullName>
    </recommendedName>
</protein>
<evidence type="ECO:0000313" key="2">
    <source>
        <dbReference type="EMBL" id="NPT44341.1"/>
    </source>
</evidence>
<dbReference type="Pfam" id="PF00805">
    <property type="entry name" value="Pentapeptide"/>
    <property type="match status" value="2"/>
</dbReference>
<proteinExistence type="predicted"/>
<keyword evidence="1" id="KW-0472">Membrane</keyword>
<organism evidence="2 3">
    <name type="scientific">Paraburkholderia solitsugae</name>
    <dbReference type="NCBI Taxonomy" id="2675748"/>
    <lineage>
        <taxon>Bacteria</taxon>
        <taxon>Pseudomonadati</taxon>
        <taxon>Pseudomonadota</taxon>
        <taxon>Betaproteobacteria</taxon>
        <taxon>Burkholderiales</taxon>
        <taxon>Burkholderiaceae</taxon>
        <taxon>Paraburkholderia</taxon>
    </lineage>
</organism>